<dbReference type="GO" id="GO:0003723">
    <property type="term" value="F:RNA binding"/>
    <property type="evidence" value="ECO:0007669"/>
    <property type="project" value="InterPro"/>
</dbReference>
<evidence type="ECO:0000313" key="6">
    <source>
        <dbReference type="Proteomes" id="UP000659388"/>
    </source>
</evidence>
<dbReference type="Proteomes" id="UP000659388">
    <property type="component" value="Unassembled WGS sequence"/>
</dbReference>
<gene>
    <name evidence="5" type="ORF">JL102_09130</name>
</gene>
<dbReference type="GO" id="GO:0006364">
    <property type="term" value="P:rRNA processing"/>
    <property type="evidence" value="ECO:0007669"/>
    <property type="project" value="UniProtKB-ARBA"/>
</dbReference>
<evidence type="ECO:0000256" key="2">
    <source>
        <dbReference type="ARBA" id="ARBA00023235"/>
    </source>
</evidence>
<dbReference type="Pfam" id="PF00849">
    <property type="entry name" value="PseudoU_synth_2"/>
    <property type="match status" value="1"/>
</dbReference>
<dbReference type="EC" id="5.4.99.-" evidence="3"/>
<dbReference type="InterPro" id="IPR018496">
    <property type="entry name" value="PsdUridine_synth_RsuA/RluB_CS"/>
</dbReference>
<comment type="caution">
    <text evidence="5">The sequence shown here is derived from an EMBL/GenBank/DDBJ whole genome shotgun (WGS) entry which is preliminary data.</text>
</comment>
<protein>
    <recommendedName>
        <fullName evidence="3">Pseudouridine synthase</fullName>
        <ecNumber evidence="3">5.4.99.-</ecNumber>
    </recommendedName>
</protein>
<dbReference type="InterPro" id="IPR042092">
    <property type="entry name" value="PsdUridine_s_RsuA/RluB/E/F_cat"/>
</dbReference>
<dbReference type="AlphaFoldDB" id="A0A937K0G2"/>
<dbReference type="EMBL" id="JAESIY010000004">
    <property type="protein sequence ID" value="MBL3656291.1"/>
    <property type="molecule type" value="Genomic_DNA"/>
</dbReference>
<dbReference type="InterPro" id="IPR006145">
    <property type="entry name" value="PsdUridine_synth_RsuA/RluA"/>
</dbReference>
<keyword evidence="6" id="KW-1185">Reference proteome</keyword>
<dbReference type="InterPro" id="IPR020103">
    <property type="entry name" value="PsdUridine_synth_cat_dom_sf"/>
</dbReference>
<evidence type="ECO:0000256" key="3">
    <source>
        <dbReference type="RuleBase" id="RU003887"/>
    </source>
</evidence>
<dbReference type="InterPro" id="IPR020094">
    <property type="entry name" value="TruA/RsuA/RluB/E/F_N"/>
</dbReference>
<evidence type="ECO:0000256" key="1">
    <source>
        <dbReference type="ARBA" id="ARBA00008348"/>
    </source>
</evidence>
<organism evidence="5 6">
    <name type="scientific">Fulvivirga sediminis</name>
    <dbReference type="NCBI Taxonomy" id="2803949"/>
    <lineage>
        <taxon>Bacteria</taxon>
        <taxon>Pseudomonadati</taxon>
        <taxon>Bacteroidota</taxon>
        <taxon>Cytophagia</taxon>
        <taxon>Cytophagales</taxon>
        <taxon>Fulvivirgaceae</taxon>
        <taxon>Fulvivirga</taxon>
    </lineage>
</organism>
<dbReference type="GO" id="GO:0140098">
    <property type="term" value="F:catalytic activity, acting on RNA"/>
    <property type="evidence" value="ECO:0007669"/>
    <property type="project" value="UniProtKB-ARBA"/>
</dbReference>
<dbReference type="Gene3D" id="3.30.70.580">
    <property type="entry name" value="Pseudouridine synthase I, catalytic domain, N-terminal subdomain"/>
    <property type="match status" value="1"/>
</dbReference>
<proteinExistence type="inferred from homology"/>
<dbReference type="Gene3D" id="3.30.70.1560">
    <property type="entry name" value="Alpha-L RNA-binding motif"/>
    <property type="match status" value="1"/>
</dbReference>
<dbReference type="PROSITE" id="PS01149">
    <property type="entry name" value="PSI_RSU"/>
    <property type="match status" value="1"/>
</dbReference>
<dbReference type="NCBIfam" id="TIGR00093">
    <property type="entry name" value="pseudouridine synthase"/>
    <property type="match status" value="1"/>
</dbReference>
<dbReference type="GO" id="GO:0009982">
    <property type="term" value="F:pseudouridine synthase activity"/>
    <property type="evidence" value="ECO:0007669"/>
    <property type="project" value="InterPro"/>
</dbReference>
<dbReference type="InterPro" id="IPR050343">
    <property type="entry name" value="RsuA_PseudoU_synthase"/>
</dbReference>
<reference evidence="5" key="1">
    <citation type="submission" date="2021-01" db="EMBL/GenBank/DDBJ databases">
        <title>Fulvivirga kasyanovii gen. nov., sp nov., a novel member of the phylum Bacteroidetes isolated from seawater in a mussel farm.</title>
        <authorList>
            <person name="Zhao L.-H."/>
            <person name="Wang Z.-J."/>
        </authorList>
    </citation>
    <scope>NUCLEOTIDE SEQUENCE</scope>
    <source>
        <strain evidence="5">2943</strain>
    </source>
</reference>
<accession>A0A937K0G2</accession>
<keyword evidence="2 3" id="KW-0413">Isomerase</keyword>
<evidence type="ECO:0000259" key="4">
    <source>
        <dbReference type="Pfam" id="PF00849"/>
    </source>
</evidence>
<name>A0A937K0G2_9BACT</name>
<dbReference type="PANTHER" id="PTHR47683:SF2">
    <property type="entry name" value="RNA-BINDING S4 DOMAIN-CONTAINING PROTEIN"/>
    <property type="match status" value="1"/>
</dbReference>
<dbReference type="PANTHER" id="PTHR47683">
    <property type="entry name" value="PSEUDOURIDINE SYNTHASE FAMILY PROTEIN-RELATED"/>
    <property type="match status" value="1"/>
</dbReference>
<feature type="domain" description="Pseudouridine synthase RsuA/RluA-like" evidence="4">
    <location>
        <begin position="6"/>
        <end position="152"/>
    </location>
</feature>
<dbReference type="SUPFAM" id="SSF55120">
    <property type="entry name" value="Pseudouridine synthase"/>
    <property type="match status" value="1"/>
</dbReference>
<dbReference type="GO" id="GO:0001522">
    <property type="term" value="P:pseudouridine synthesis"/>
    <property type="evidence" value="ECO:0007669"/>
    <property type="project" value="InterPro"/>
</dbReference>
<evidence type="ECO:0000313" key="5">
    <source>
        <dbReference type="EMBL" id="MBL3656291.1"/>
    </source>
</evidence>
<dbReference type="InterPro" id="IPR000748">
    <property type="entry name" value="PsdUridine_synth_RsuA/RluB/E/F"/>
</dbReference>
<sequence>MSEHRHFILNKPFGYLSQFVYNQAKRRNKKLLGELHDFPDGTMSIGRLDKNSEGLLLLTTDGKVSYFVRSRKVEKEYLAQVEGEITTEAIEQLRSGVEIRIDGAPYITRPCKVELLNEIPDYIEPKDFGNRTSRWISMTLTEGKFRQVRKMTDMVGFRTLRLIRIRIGDTHLEGLAPGEVKEVNELIS</sequence>
<dbReference type="RefSeq" id="WP_202244080.1">
    <property type="nucleotide sequence ID" value="NZ_JAESIY010000004.1"/>
</dbReference>
<comment type="similarity">
    <text evidence="1 3">Belongs to the pseudouridine synthase RsuA family.</text>
</comment>